<dbReference type="OrthoDB" id="843225at2759"/>
<name>A0A9N9BKX1_9GLOM</name>
<feature type="signal peptide" evidence="1">
    <location>
        <begin position="1"/>
        <end position="23"/>
    </location>
</feature>
<dbReference type="Proteomes" id="UP000789342">
    <property type="component" value="Unassembled WGS sequence"/>
</dbReference>
<keyword evidence="3" id="KW-1185">Reference proteome</keyword>
<proteinExistence type="predicted"/>
<dbReference type="Gene3D" id="3.40.50.620">
    <property type="entry name" value="HUPs"/>
    <property type="match status" value="1"/>
</dbReference>
<organism evidence="2 3">
    <name type="scientific">Acaulospora morrowiae</name>
    <dbReference type="NCBI Taxonomy" id="94023"/>
    <lineage>
        <taxon>Eukaryota</taxon>
        <taxon>Fungi</taxon>
        <taxon>Fungi incertae sedis</taxon>
        <taxon>Mucoromycota</taxon>
        <taxon>Glomeromycotina</taxon>
        <taxon>Glomeromycetes</taxon>
        <taxon>Diversisporales</taxon>
        <taxon>Acaulosporaceae</taxon>
        <taxon>Acaulospora</taxon>
    </lineage>
</organism>
<evidence type="ECO:0000313" key="2">
    <source>
        <dbReference type="EMBL" id="CAG8567776.1"/>
    </source>
</evidence>
<evidence type="ECO:0000256" key="1">
    <source>
        <dbReference type="SAM" id="SignalP"/>
    </source>
</evidence>
<accession>A0A9N9BKX1</accession>
<dbReference type="InterPro" id="IPR014729">
    <property type="entry name" value="Rossmann-like_a/b/a_fold"/>
</dbReference>
<reference evidence="2" key="1">
    <citation type="submission" date="2021-06" db="EMBL/GenBank/DDBJ databases">
        <authorList>
            <person name="Kallberg Y."/>
            <person name="Tangrot J."/>
            <person name="Rosling A."/>
        </authorList>
    </citation>
    <scope>NUCLEOTIDE SEQUENCE</scope>
    <source>
        <strain evidence="2">CL551</strain>
    </source>
</reference>
<keyword evidence="1" id="KW-0732">Signal</keyword>
<comment type="caution">
    <text evidence="2">The sequence shown here is derived from an EMBL/GenBank/DDBJ whole genome shotgun (WGS) entry which is preliminary data.</text>
</comment>
<dbReference type="EMBL" id="CAJVPV010004155">
    <property type="protein sequence ID" value="CAG8567776.1"/>
    <property type="molecule type" value="Genomic_DNA"/>
</dbReference>
<feature type="chain" id="PRO_5040442505" evidence="1">
    <location>
        <begin position="24"/>
        <end position="331"/>
    </location>
</feature>
<gene>
    <name evidence="2" type="ORF">AMORRO_LOCUS6321</name>
</gene>
<protein>
    <submittedName>
        <fullName evidence="2">4877_t:CDS:1</fullName>
    </submittedName>
</protein>
<sequence>MAGFKPCLVFLMASSLFISLTIGVVLKSHNSDVSHIDKRTILEKREFLKCLPIFDQFAANFIKVGDFSEDAVEKVLYLDRETSLRKVLLFYNPNSSTKSRNLYEWALENYLQPSIDHVFLVSVINIPRVVYPAPEMLWSFGLKGYGNVINTYDHRECLSYLKSKEDSVRNILEKISCELRCKNITSCITIERGNGNGALLDACESIKPDVILIGSSKKCKRKFEWISNNSLGIPVITYDDDKMVERKDENTRILNKGTEDKRCTSKNCEENLISQKFVSGTNLVGKRQKESRQKVCGSFSEQNPQWTLQSLKCKFSFPSTPRQKNYCKLKD</sequence>
<dbReference type="AlphaFoldDB" id="A0A9N9BKX1"/>
<evidence type="ECO:0000313" key="3">
    <source>
        <dbReference type="Proteomes" id="UP000789342"/>
    </source>
</evidence>